<accession>A0A2T0LHZ6</accession>
<evidence type="ECO:0000256" key="13">
    <source>
        <dbReference type="PIRNR" id="PIRNR004930"/>
    </source>
</evidence>
<reference evidence="16 17" key="1">
    <citation type="submission" date="2018-03" db="EMBL/GenBank/DDBJ databases">
        <title>Genomic Encyclopedia of Archaeal and Bacterial Type Strains, Phase II (KMG-II): from individual species to whole genera.</title>
        <authorList>
            <person name="Goeker M."/>
        </authorList>
    </citation>
    <scope>NUCLEOTIDE SEQUENCE [LARGE SCALE GENOMIC DNA]</scope>
    <source>
        <strain evidence="16 17">DSM 44946</strain>
    </source>
</reference>
<dbReference type="EMBL" id="PVNE01000003">
    <property type="protein sequence ID" value="PRX42038.1"/>
    <property type="molecule type" value="Genomic_DNA"/>
</dbReference>
<dbReference type="Proteomes" id="UP000237797">
    <property type="component" value="Unassembled WGS sequence"/>
</dbReference>
<feature type="binding site" evidence="14">
    <location>
        <position position="71"/>
    </location>
    <ligand>
        <name>ATP</name>
        <dbReference type="ChEBI" id="CHEBI:30616"/>
    </ligand>
</feature>
<feature type="binding site" evidence="14">
    <location>
        <position position="130"/>
    </location>
    <ligand>
        <name>L-threonine</name>
        <dbReference type="ChEBI" id="CHEBI:57926"/>
    </ligand>
</feature>
<comment type="similarity">
    <text evidence="2 13">Belongs to the SUA5 family.</text>
</comment>
<dbReference type="Gene3D" id="3.90.870.10">
    <property type="entry name" value="DHBP synthase"/>
    <property type="match status" value="1"/>
</dbReference>
<evidence type="ECO:0000313" key="16">
    <source>
        <dbReference type="EMBL" id="PRX42038.1"/>
    </source>
</evidence>
<keyword evidence="10 13" id="KW-0067">ATP-binding</keyword>
<keyword evidence="9 13" id="KW-0547">Nucleotide-binding</keyword>
<evidence type="ECO:0000256" key="1">
    <source>
        <dbReference type="ARBA" id="ARBA00004496"/>
    </source>
</evidence>
<dbReference type="Gene3D" id="3.40.50.11030">
    <property type="entry name" value="Threonylcarbamoyl-AMP synthase, C-terminal domain"/>
    <property type="match status" value="1"/>
</dbReference>
<dbReference type="Pfam" id="PF03481">
    <property type="entry name" value="Sua5_C"/>
    <property type="match status" value="1"/>
</dbReference>
<dbReference type="NCBIfam" id="TIGR00057">
    <property type="entry name" value="L-threonylcarbamoyladenylate synthase"/>
    <property type="match status" value="1"/>
</dbReference>
<dbReference type="InterPro" id="IPR038385">
    <property type="entry name" value="Sua5/YwlC_C"/>
</dbReference>
<feature type="binding site" evidence="14">
    <location>
        <position position="243"/>
    </location>
    <ligand>
        <name>ATP</name>
        <dbReference type="ChEBI" id="CHEBI:30616"/>
    </ligand>
</feature>
<dbReference type="InterPro" id="IPR017945">
    <property type="entry name" value="DHBP_synth_RibB-like_a/b_dom"/>
</dbReference>
<dbReference type="PANTHER" id="PTHR17490:SF16">
    <property type="entry name" value="THREONYLCARBAMOYL-AMP SYNTHASE"/>
    <property type="match status" value="1"/>
</dbReference>
<feature type="binding site" evidence="14">
    <location>
        <position position="190"/>
    </location>
    <ligand>
        <name>L-threonine</name>
        <dbReference type="ChEBI" id="CHEBI:57926"/>
    </ligand>
</feature>
<evidence type="ECO:0000256" key="10">
    <source>
        <dbReference type="ARBA" id="ARBA00022840"/>
    </source>
</evidence>
<evidence type="ECO:0000256" key="11">
    <source>
        <dbReference type="ARBA" id="ARBA00029774"/>
    </source>
</evidence>
<feature type="binding site" evidence="14">
    <location>
        <position position="204"/>
    </location>
    <ligand>
        <name>ATP</name>
        <dbReference type="ChEBI" id="CHEBI:30616"/>
    </ligand>
</feature>
<dbReference type="GO" id="GO:0006450">
    <property type="term" value="P:regulation of translational fidelity"/>
    <property type="evidence" value="ECO:0007669"/>
    <property type="project" value="TreeGrafter"/>
</dbReference>
<evidence type="ECO:0000259" key="15">
    <source>
        <dbReference type="PROSITE" id="PS51163"/>
    </source>
</evidence>
<evidence type="ECO:0000256" key="7">
    <source>
        <dbReference type="ARBA" id="ARBA00022694"/>
    </source>
</evidence>
<feature type="binding site" evidence="14">
    <location>
        <position position="152"/>
    </location>
    <ligand>
        <name>ATP</name>
        <dbReference type="ChEBI" id="CHEBI:30616"/>
    </ligand>
</feature>
<dbReference type="InterPro" id="IPR050156">
    <property type="entry name" value="TC-AMP_synthase_SUA5"/>
</dbReference>
<dbReference type="GO" id="GO:0003725">
    <property type="term" value="F:double-stranded RNA binding"/>
    <property type="evidence" value="ECO:0007669"/>
    <property type="project" value="UniProtKB-UniRule"/>
</dbReference>
<evidence type="ECO:0000313" key="17">
    <source>
        <dbReference type="Proteomes" id="UP000237797"/>
    </source>
</evidence>
<feature type="binding site" evidence="14">
    <location>
        <position position="126"/>
    </location>
    <ligand>
        <name>ATP</name>
        <dbReference type="ChEBI" id="CHEBI:30616"/>
    </ligand>
</feature>
<feature type="binding site" evidence="14">
    <location>
        <position position="67"/>
    </location>
    <ligand>
        <name>ATP</name>
        <dbReference type="ChEBI" id="CHEBI:30616"/>
    </ligand>
</feature>
<evidence type="ECO:0000256" key="6">
    <source>
        <dbReference type="ARBA" id="ARBA00022679"/>
    </source>
</evidence>
<dbReference type="InterPro" id="IPR005145">
    <property type="entry name" value="Sua5_C"/>
</dbReference>
<keyword evidence="8 13" id="KW-0548">Nucleotidyltransferase</keyword>
<protein>
    <recommendedName>
        <fullName evidence="4 13">Threonylcarbamoyl-AMP synthase</fullName>
        <shortName evidence="13">TC-AMP synthase</shortName>
        <ecNumber evidence="3 13">2.7.7.87</ecNumber>
    </recommendedName>
    <alternativeName>
        <fullName evidence="11 13">L-threonylcarbamoyladenylate synthase</fullName>
    </alternativeName>
</protein>
<keyword evidence="17" id="KW-1185">Reference proteome</keyword>
<dbReference type="SUPFAM" id="SSF55821">
    <property type="entry name" value="YrdC/RibB"/>
    <property type="match status" value="1"/>
</dbReference>
<comment type="function">
    <text evidence="13">Required for the formation of a threonylcarbamoyl group on adenosine at position 37 (t(6)A37) in tRNAs that read codons beginning with adenine.</text>
</comment>
<dbReference type="GO" id="GO:0008033">
    <property type="term" value="P:tRNA processing"/>
    <property type="evidence" value="ECO:0007669"/>
    <property type="project" value="UniProtKB-KW"/>
</dbReference>
<dbReference type="InterPro" id="IPR006070">
    <property type="entry name" value="Sua5-like_dom"/>
</dbReference>
<feature type="domain" description="YrdC-like" evidence="15">
    <location>
        <begin position="22"/>
        <end position="208"/>
    </location>
</feature>
<evidence type="ECO:0000256" key="9">
    <source>
        <dbReference type="ARBA" id="ARBA00022741"/>
    </source>
</evidence>
<dbReference type="PIRSF" id="PIRSF004930">
    <property type="entry name" value="Tln_factor_SUA5"/>
    <property type="match status" value="1"/>
</dbReference>
<gene>
    <name evidence="16" type="ORF">CLV97_10353</name>
</gene>
<comment type="subcellular location">
    <subcellularLocation>
        <location evidence="1 13">Cytoplasm</location>
    </subcellularLocation>
</comment>
<dbReference type="RefSeq" id="WP_425440538.1">
    <property type="nucleotide sequence ID" value="NZ_PVNE01000003.1"/>
</dbReference>
<dbReference type="EC" id="2.7.7.87" evidence="3 13"/>
<dbReference type="FunFam" id="3.90.870.10:FF:000008">
    <property type="entry name" value="Threonylcarbamoyl-AMP synthase"/>
    <property type="match status" value="1"/>
</dbReference>
<dbReference type="AlphaFoldDB" id="A0A2T0LHZ6"/>
<dbReference type="GO" id="GO:0005524">
    <property type="term" value="F:ATP binding"/>
    <property type="evidence" value="ECO:0007669"/>
    <property type="project" value="UniProtKB-UniRule"/>
</dbReference>
<proteinExistence type="inferred from homology"/>
<dbReference type="PROSITE" id="PS51163">
    <property type="entry name" value="YRDC"/>
    <property type="match status" value="1"/>
</dbReference>
<comment type="catalytic activity">
    <reaction evidence="12 13">
        <text>L-threonine + hydrogencarbonate + ATP = L-threonylcarbamoyladenylate + diphosphate + H2O</text>
        <dbReference type="Rhea" id="RHEA:36407"/>
        <dbReference type="ChEBI" id="CHEBI:15377"/>
        <dbReference type="ChEBI" id="CHEBI:17544"/>
        <dbReference type="ChEBI" id="CHEBI:30616"/>
        <dbReference type="ChEBI" id="CHEBI:33019"/>
        <dbReference type="ChEBI" id="CHEBI:57926"/>
        <dbReference type="ChEBI" id="CHEBI:73682"/>
        <dbReference type="EC" id="2.7.7.87"/>
    </reaction>
</comment>
<feature type="binding site" evidence="14">
    <location>
        <position position="150"/>
    </location>
    <ligand>
        <name>L-threonine</name>
        <dbReference type="ChEBI" id="CHEBI:57926"/>
    </ligand>
</feature>
<dbReference type="InterPro" id="IPR010923">
    <property type="entry name" value="T(6)A37_SUA5"/>
</dbReference>
<evidence type="ECO:0000256" key="8">
    <source>
        <dbReference type="ARBA" id="ARBA00022695"/>
    </source>
</evidence>
<dbReference type="GO" id="GO:0061710">
    <property type="term" value="F:L-threonylcarbamoyladenylate synthase"/>
    <property type="evidence" value="ECO:0007669"/>
    <property type="project" value="UniProtKB-EC"/>
</dbReference>
<keyword evidence="5 13" id="KW-0963">Cytoplasm</keyword>
<evidence type="ECO:0000256" key="5">
    <source>
        <dbReference type="ARBA" id="ARBA00022490"/>
    </source>
</evidence>
<keyword evidence="7 13" id="KW-0819">tRNA processing</keyword>
<sequence>MGKAALRWRIGQHEDAETLREHPAIREAARMLREGKLVAFPTETVYGLGADARSEEAVSRIFTAKGRPGDNPLIVHIGHVSRLQDLVAELPTKGELLVRRFWPGPLTLVLPHKGTVAPKVTAGLDTVGVRMPSHPVALALLQESGLPVAAPSANRSGRPSPTEAEHVWEDLGGEIDGLLDAGPTGVGLESTVVDVTGSVPLLLRPGGVTLEELRETVGEVRVDPALEGDAHPPRSPGMKYRHYAPKGEMWLVEGSGEALVHRIRELADHARKAGRRVGILTTEENRFRYKADRVVACGRRAEPESVARDLYRALREMDRAGVDYILAETFPAEGLFRPVMNRLYKAAGGRVFRADDQCPKGSSS</sequence>
<dbReference type="GO" id="GO:0005737">
    <property type="term" value="C:cytoplasm"/>
    <property type="evidence" value="ECO:0007669"/>
    <property type="project" value="UniProtKB-SubCell"/>
</dbReference>
<evidence type="ECO:0000256" key="3">
    <source>
        <dbReference type="ARBA" id="ARBA00012584"/>
    </source>
</evidence>
<feature type="binding site" evidence="14">
    <location>
        <position position="76"/>
    </location>
    <ligand>
        <name>L-threonine</name>
        <dbReference type="ChEBI" id="CHEBI:57926"/>
    </ligand>
</feature>
<evidence type="ECO:0000256" key="4">
    <source>
        <dbReference type="ARBA" id="ARBA00015492"/>
    </source>
</evidence>
<organism evidence="16 17">
    <name type="scientific">Planifilum fimeticola</name>
    <dbReference type="NCBI Taxonomy" id="201975"/>
    <lineage>
        <taxon>Bacteria</taxon>
        <taxon>Bacillati</taxon>
        <taxon>Bacillota</taxon>
        <taxon>Bacilli</taxon>
        <taxon>Bacillales</taxon>
        <taxon>Thermoactinomycetaceae</taxon>
        <taxon>Planifilum</taxon>
    </lineage>
</organism>
<dbReference type="Pfam" id="PF01300">
    <property type="entry name" value="Sua5_yciO_yrdC"/>
    <property type="match status" value="1"/>
</dbReference>
<keyword evidence="6 13" id="KW-0808">Transferase</keyword>
<dbReference type="GO" id="GO:0000049">
    <property type="term" value="F:tRNA binding"/>
    <property type="evidence" value="ECO:0007669"/>
    <property type="project" value="TreeGrafter"/>
</dbReference>
<feature type="binding site" evidence="14">
    <location>
        <position position="160"/>
    </location>
    <ligand>
        <name>ATP</name>
        <dbReference type="ChEBI" id="CHEBI:30616"/>
    </ligand>
</feature>
<evidence type="ECO:0000256" key="14">
    <source>
        <dbReference type="PIRSR" id="PIRSR004930-1"/>
    </source>
</evidence>
<dbReference type="PANTHER" id="PTHR17490">
    <property type="entry name" value="SUA5"/>
    <property type="match status" value="1"/>
</dbReference>
<evidence type="ECO:0000256" key="12">
    <source>
        <dbReference type="ARBA" id="ARBA00048366"/>
    </source>
</evidence>
<evidence type="ECO:0000256" key="2">
    <source>
        <dbReference type="ARBA" id="ARBA00007663"/>
    </source>
</evidence>
<feature type="binding site" evidence="14">
    <location>
        <position position="44"/>
    </location>
    <ligand>
        <name>L-threonine</name>
        <dbReference type="ChEBI" id="CHEBI:57926"/>
    </ligand>
</feature>
<comment type="caution">
    <text evidence="16">The sequence shown here is derived from an EMBL/GenBank/DDBJ whole genome shotgun (WGS) entry which is preliminary data.</text>
</comment>
<name>A0A2T0LHZ6_9BACL</name>